<dbReference type="GO" id="GO:0005576">
    <property type="term" value="C:extracellular region"/>
    <property type="evidence" value="ECO:0007669"/>
    <property type="project" value="UniProtKB-SubCell"/>
</dbReference>
<keyword evidence="4" id="KW-0479">Metal-binding</keyword>
<proteinExistence type="inferred from homology"/>
<keyword evidence="9" id="KW-0503">Monooxygenase</keyword>
<organism evidence="18 19">
    <name type="scientific">Plectosphaerella plurivora</name>
    <dbReference type="NCBI Taxonomy" id="936078"/>
    <lineage>
        <taxon>Eukaryota</taxon>
        <taxon>Fungi</taxon>
        <taxon>Dikarya</taxon>
        <taxon>Ascomycota</taxon>
        <taxon>Pezizomycotina</taxon>
        <taxon>Sordariomycetes</taxon>
        <taxon>Hypocreomycetidae</taxon>
        <taxon>Glomerellales</taxon>
        <taxon>Plectosphaerellaceae</taxon>
        <taxon>Plectosphaerella</taxon>
    </lineage>
</organism>
<evidence type="ECO:0000256" key="10">
    <source>
        <dbReference type="ARBA" id="ARBA00023157"/>
    </source>
</evidence>
<evidence type="ECO:0000256" key="1">
    <source>
        <dbReference type="ARBA" id="ARBA00001973"/>
    </source>
</evidence>
<comment type="subcellular location">
    <subcellularLocation>
        <location evidence="2">Secreted</location>
    </subcellularLocation>
</comment>
<dbReference type="Gene3D" id="2.70.50.70">
    <property type="match status" value="1"/>
</dbReference>
<evidence type="ECO:0000256" key="12">
    <source>
        <dbReference type="ARBA" id="ARBA00023326"/>
    </source>
</evidence>
<dbReference type="EC" id="1.14.99.56" evidence="15"/>
<dbReference type="EMBL" id="JAGSXJ010000002">
    <property type="protein sequence ID" value="KAH6695428.1"/>
    <property type="molecule type" value="Genomic_DNA"/>
</dbReference>
<feature type="region of interest" description="Disordered" evidence="16">
    <location>
        <begin position="317"/>
        <end position="360"/>
    </location>
</feature>
<evidence type="ECO:0000256" key="8">
    <source>
        <dbReference type="ARBA" id="ARBA00023008"/>
    </source>
</evidence>
<sequence length="360" mass="37439">MHFFQAAALFAGTVSAHYNFERLIVDGEVTGAYEYVRKTTNGNGPITAVNSTDIICNAGGIDDEIMAATKTFTVAAGAQVGFKMNEYMGHPGPLAVYLSKAPGTAQEYKGDGEWFKVYQSSLSNKTVDPMQWAPFIGGGVHNFTFTLPEDLPAGEYLMRGEHIGLHSAGLYEAQFYIGCAQLKVTGSGAGTPGPTVQFPGAYDPTDPGILVNMYWPPLRQYTPPGPVTWPVPCDDSTVNVLNGQPNDGDCTPLEDSAAGDPVSSVEVPVAEPTTAAPAVPSATSAAAAVPTTVETSVVPIAESSVAPVAASSVAAVASSSAAPVAEATPTASVVPSPPSSCRAKRHLSRKARRATRSRFA</sequence>
<feature type="compositionally biased region" description="Low complexity" evidence="16">
    <location>
        <begin position="317"/>
        <end position="334"/>
    </location>
</feature>
<evidence type="ECO:0000256" key="9">
    <source>
        <dbReference type="ARBA" id="ARBA00023033"/>
    </source>
</evidence>
<evidence type="ECO:0000256" key="11">
    <source>
        <dbReference type="ARBA" id="ARBA00023277"/>
    </source>
</evidence>
<evidence type="ECO:0000256" key="7">
    <source>
        <dbReference type="ARBA" id="ARBA00023002"/>
    </source>
</evidence>
<dbReference type="GO" id="GO:0030245">
    <property type="term" value="P:cellulose catabolic process"/>
    <property type="evidence" value="ECO:0007669"/>
    <property type="project" value="UniProtKB-KW"/>
</dbReference>
<name>A0A9P8VMR1_9PEZI</name>
<keyword evidence="19" id="KW-1185">Reference proteome</keyword>
<comment type="similarity">
    <text evidence="13">Belongs to the polysaccharide monooxygenase AA9 family.</text>
</comment>
<dbReference type="Proteomes" id="UP000770015">
    <property type="component" value="Unassembled WGS sequence"/>
</dbReference>
<evidence type="ECO:0000313" key="19">
    <source>
        <dbReference type="Proteomes" id="UP000770015"/>
    </source>
</evidence>
<dbReference type="InterPro" id="IPR049892">
    <property type="entry name" value="AA9"/>
</dbReference>
<evidence type="ECO:0000256" key="16">
    <source>
        <dbReference type="SAM" id="MobiDB-lite"/>
    </source>
</evidence>
<keyword evidence="7" id="KW-0560">Oxidoreductase</keyword>
<evidence type="ECO:0000256" key="4">
    <source>
        <dbReference type="ARBA" id="ARBA00022723"/>
    </source>
</evidence>
<comment type="catalytic activity">
    <reaction evidence="14">
        <text>[(1-&gt;4)-beta-D-glucosyl]n+m + reduced acceptor + O2 = 4-dehydro-beta-D-glucosyl-[(1-&gt;4)-beta-D-glucosyl]n-1 + [(1-&gt;4)-beta-D-glucosyl]m + acceptor + H2O.</text>
        <dbReference type="EC" id="1.14.99.56"/>
    </reaction>
</comment>
<dbReference type="PANTHER" id="PTHR33353:SF10">
    <property type="entry name" value="ENDO-BETA-1,4-GLUCANASE D"/>
    <property type="match status" value="1"/>
</dbReference>
<dbReference type="AlphaFoldDB" id="A0A9P8VMR1"/>
<accession>A0A9P8VMR1</accession>
<keyword evidence="8" id="KW-0186">Copper</keyword>
<evidence type="ECO:0000256" key="15">
    <source>
        <dbReference type="ARBA" id="ARBA00047174"/>
    </source>
</evidence>
<dbReference type="OrthoDB" id="3496539at2759"/>
<dbReference type="PANTHER" id="PTHR33353">
    <property type="entry name" value="PUTATIVE (AFU_ORTHOLOGUE AFUA_1G12560)-RELATED"/>
    <property type="match status" value="1"/>
</dbReference>
<comment type="cofactor">
    <cofactor evidence="1">
        <name>Cu(2+)</name>
        <dbReference type="ChEBI" id="CHEBI:29036"/>
    </cofactor>
</comment>
<reference evidence="18" key="1">
    <citation type="journal article" date="2021" name="Nat. Commun.">
        <title>Genetic determinants of endophytism in the Arabidopsis root mycobiome.</title>
        <authorList>
            <person name="Mesny F."/>
            <person name="Miyauchi S."/>
            <person name="Thiergart T."/>
            <person name="Pickel B."/>
            <person name="Atanasova L."/>
            <person name="Karlsson M."/>
            <person name="Huettel B."/>
            <person name="Barry K.W."/>
            <person name="Haridas S."/>
            <person name="Chen C."/>
            <person name="Bauer D."/>
            <person name="Andreopoulos W."/>
            <person name="Pangilinan J."/>
            <person name="LaButti K."/>
            <person name="Riley R."/>
            <person name="Lipzen A."/>
            <person name="Clum A."/>
            <person name="Drula E."/>
            <person name="Henrissat B."/>
            <person name="Kohler A."/>
            <person name="Grigoriev I.V."/>
            <person name="Martin F.M."/>
            <person name="Hacquard S."/>
        </authorList>
    </citation>
    <scope>NUCLEOTIDE SEQUENCE</scope>
    <source>
        <strain evidence="18">MPI-SDFR-AT-0117</strain>
    </source>
</reference>
<dbReference type="Pfam" id="PF03443">
    <property type="entry name" value="AA9"/>
    <property type="match status" value="1"/>
</dbReference>
<dbReference type="GO" id="GO:0004497">
    <property type="term" value="F:monooxygenase activity"/>
    <property type="evidence" value="ECO:0007669"/>
    <property type="project" value="UniProtKB-KW"/>
</dbReference>
<comment type="caution">
    <text evidence="18">The sequence shown here is derived from an EMBL/GenBank/DDBJ whole genome shotgun (WGS) entry which is preliminary data.</text>
</comment>
<evidence type="ECO:0000256" key="13">
    <source>
        <dbReference type="ARBA" id="ARBA00044502"/>
    </source>
</evidence>
<feature type="compositionally biased region" description="Basic residues" evidence="16">
    <location>
        <begin position="342"/>
        <end position="360"/>
    </location>
</feature>
<protein>
    <recommendedName>
        <fullName evidence="15">lytic cellulose monooxygenase (C4-dehydrogenating)</fullName>
        <ecNumber evidence="15">1.14.99.56</ecNumber>
    </recommendedName>
</protein>
<evidence type="ECO:0000256" key="6">
    <source>
        <dbReference type="ARBA" id="ARBA00023001"/>
    </source>
</evidence>
<dbReference type="GO" id="GO:0046872">
    <property type="term" value="F:metal ion binding"/>
    <property type="evidence" value="ECO:0007669"/>
    <property type="project" value="UniProtKB-KW"/>
</dbReference>
<keyword evidence="10" id="KW-1015">Disulfide bond</keyword>
<feature type="domain" description="Auxiliary Activity family 9 catalytic" evidence="17">
    <location>
        <begin position="17"/>
        <end position="215"/>
    </location>
</feature>
<keyword evidence="6" id="KW-0136">Cellulose degradation</keyword>
<feature type="region of interest" description="Disordered" evidence="16">
    <location>
        <begin position="242"/>
        <end position="264"/>
    </location>
</feature>
<keyword evidence="5" id="KW-0732">Signal</keyword>
<keyword evidence="3" id="KW-0964">Secreted</keyword>
<evidence type="ECO:0000313" key="18">
    <source>
        <dbReference type="EMBL" id="KAH6695428.1"/>
    </source>
</evidence>
<evidence type="ECO:0000256" key="2">
    <source>
        <dbReference type="ARBA" id="ARBA00004613"/>
    </source>
</evidence>
<evidence type="ECO:0000256" key="14">
    <source>
        <dbReference type="ARBA" id="ARBA00045077"/>
    </source>
</evidence>
<evidence type="ECO:0000259" key="17">
    <source>
        <dbReference type="Pfam" id="PF03443"/>
    </source>
</evidence>
<dbReference type="InterPro" id="IPR005103">
    <property type="entry name" value="AA9_LPMO"/>
</dbReference>
<dbReference type="CDD" id="cd21175">
    <property type="entry name" value="LPMO_AA9"/>
    <property type="match status" value="1"/>
</dbReference>
<keyword evidence="11" id="KW-0119">Carbohydrate metabolism</keyword>
<gene>
    <name evidence="18" type="ORF">F5X68DRAFT_258070</name>
</gene>
<evidence type="ECO:0000256" key="3">
    <source>
        <dbReference type="ARBA" id="ARBA00022525"/>
    </source>
</evidence>
<evidence type="ECO:0000256" key="5">
    <source>
        <dbReference type="ARBA" id="ARBA00022729"/>
    </source>
</evidence>
<keyword evidence="12" id="KW-0624">Polysaccharide degradation</keyword>